<comment type="caution">
    <text evidence="3">The sequence shown here is derived from an EMBL/GenBank/DDBJ whole genome shotgun (WGS) entry which is preliminary data.</text>
</comment>
<evidence type="ECO:0000256" key="2">
    <source>
        <dbReference type="SAM" id="Phobius"/>
    </source>
</evidence>
<organism evidence="3 4">
    <name type="scientific">Armillaria borealis</name>
    <dbReference type="NCBI Taxonomy" id="47425"/>
    <lineage>
        <taxon>Eukaryota</taxon>
        <taxon>Fungi</taxon>
        <taxon>Dikarya</taxon>
        <taxon>Basidiomycota</taxon>
        <taxon>Agaricomycotina</taxon>
        <taxon>Agaricomycetes</taxon>
        <taxon>Agaricomycetidae</taxon>
        <taxon>Agaricales</taxon>
        <taxon>Marasmiineae</taxon>
        <taxon>Physalacriaceae</taxon>
        <taxon>Armillaria</taxon>
    </lineage>
</organism>
<name>A0AA39JEN3_9AGAR</name>
<feature type="transmembrane region" description="Helical" evidence="2">
    <location>
        <begin position="36"/>
        <end position="53"/>
    </location>
</feature>
<dbReference type="AlphaFoldDB" id="A0AA39JEN3"/>
<evidence type="ECO:0000313" key="4">
    <source>
        <dbReference type="Proteomes" id="UP001175226"/>
    </source>
</evidence>
<keyword evidence="2" id="KW-1133">Transmembrane helix</keyword>
<proteinExistence type="predicted"/>
<keyword evidence="4" id="KW-1185">Reference proteome</keyword>
<sequence length="70" mass="7504">MTERQDIANNIKSPIHSPFSPNSSSSSYLSHSNMQLQAYLIIFFALVASVIGAPNPEEVEAREGGGPGGW</sequence>
<dbReference type="Proteomes" id="UP001175226">
    <property type="component" value="Unassembled WGS sequence"/>
</dbReference>
<keyword evidence="2" id="KW-0812">Transmembrane</keyword>
<reference evidence="3" key="1">
    <citation type="submission" date="2023-06" db="EMBL/GenBank/DDBJ databases">
        <authorList>
            <consortium name="Lawrence Berkeley National Laboratory"/>
            <person name="Ahrendt S."/>
            <person name="Sahu N."/>
            <person name="Indic B."/>
            <person name="Wong-Bajracharya J."/>
            <person name="Merenyi Z."/>
            <person name="Ke H.-M."/>
            <person name="Monk M."/>
            <person name="Kocsube S."/>
            <person name="Drula E."/>
            <person name="Lipzen A."/>
            <person name="Balint B."/>
            <person name="Henrissat B."/>
            <person name="Andreopoulos B."/>
            <person name="Martin F.M."/>
            <person name="Harder C.B."/>
            <person name="Rigling D."/>
            <person name="Ford K.L."/>
            <person name="Foster G.D."/>
            <person name="Pangilinan J."/>
            <person name="Papanicolaou A."/>
            <person name="Barry K."/>
            <person name="LaButti K."/>
            <person name="Viragh M."/>
            <person name="Koriabine M."/>
            <person name="Yan M."/>
            <person name="Riley R."/>
            <person name="Champramary S."/>
            <person name="Plett K.L."/>
            <person name="Tsai I.J."/>
            <person name="Slot J."/>
            <person name="Sipos G."/>
            <person name="Plett J."/>
            <person name="Nagy L.G."/>
            <person name="Grigoriev I.V."/>
        </authorList>
    </citation>
    <scope>NUCLEOTIDE SEQUENCE</scope>
    <source>
        <strain evidence="3">FPL87.14</strain>
    </source>
</reference>
<evidence type="ECO:0000256" key="1">
    <source>
        <dbReference type="SAM" id="MobiDB-lite"/>
    </source>
</evidence>
<keyword evidence="2" id="KW-0472">Membrane</keyword>
<protein>
    <submittedName>
        <fullName evidence="3">Uncharacterized protein</fullName>
    </submittedName>
</protein>
<feature type="region of interest" description="Disordered" evidence="1">
    <location>
        <begin position="1"/>
        <end position="29"/>
    </location>
</feature>
<dbReference type="EMBL" id="JAUEPT010000030">
    <property type="protein sequence ID" value="KAK0441366.1"/>
    <property type="molecule type" value="Genomic_DNA"/>
</dbReference>
<gene>
    <name evidence="3" type="ORF">EV421DRAFT_1904819</name>
</gene>
<evidence type="ECO:0000313" key="3">
    <source>
        <dbReference type="EMBL" id="KAK0441366.1"/>
    </source>
</evidence>
<feature type="compositionally biased region" description="Low complexity" evidence="1">
    <location>
        <begin position="13"/>
        <end position="29"/>
    </location>
</feature>
<accession>A0AA39JEN3</accession>